<keyword evidence="5" id="KW-1133">Transmembrane helix</keyword>
<feature type="active site" description="Proton acceptor" evidence="5 6">
    <location>
        <position position="423"/>
    </location>
</feature>
<feature type="transmembrane region" description="Helical" evidence="5">
    <location>
        <begin position="12"/>
        <end position="33"/>
    </location>
</feature>
<protein>
    <recommendedName>
        <fullName evidence="5">Polyamine aminopropyltransferase</fullName>
    </recommendedName>
    <alternativeName>
        <fullName evidence="5">Putrescine aminopropyltransferase</fullName>
        <shortName evidence="5">PAPT</shortName>
    </alternativeName>
    <alternativeName>
        <fullName evidence="5">Spermidine synthase</fullName>
        <shortName evidence="5">SPDS</shortName>
        <shortName evidence="5">SPDSY</shortName>
        <ecNumber evidence="5">2.5.1.16</ecNumber>
    </alternativeName>
</protein>
<evidence type="ECO:0000313" key="8">
    <source>
        <dbReference type="EMBL" id="MET1254454.1"/>
    </source>
</evidence>
<comment type="caution">
    <text evidence="8">The sequence shown here is derived from an EMBL/GenBank/DDBJ whole genome shotgun (WGS) entry which is preliminary data.</text>
</comment>
<feature type="binding site" evidence="5">
    <location>
        <position position="312"/>
    </location>
    <ligand>
        <name>spermidine</name>
        <dbReference type="ChEBI" id="CHEBI:57834"/>
    </ligand>
</feature>
<keyword evidence="5" id="KW-0812">Transmembrane</keyword>
<comment type="subcellular location">
    <subcellularLocation>
        <location evidence="5">Cell membrane</location>
        <topology evidence="5">Multi-pass membrane protein</topology>
    </subcellularLocation>
</comment>
<comment type="subunit">
    <text evidence="5">Homodimer or homotetramer.</text>
</comment>
<evidence type="ECO:0000256" key="6">
    <source>
        <dbReference type="PROSITE-ProRule" id="PRU00354"/>
    </source>
</evidence>
<keyword evidence="3 5" id="KW-0745">Spermidine biosynthesis</keyword>
<dbReference type="HAMAP" id="MF_00198">
    <property type="entry name" value="Spermidine_synth"/>
    <property type="match status" value="1"/>
</dbReference>
<evidence type="ECO:0000256" key="3">
    <source>
        <dbReference type="ARBA" id="ARBA00023066"/>
    </source>
</evidence>
<evidence type="ECO:0000259" key="7">
    <source>
        <dbReference type="PROSITE" id="PS51006"/>
    </source>
</evidence>
<feature type="binding site" evidence="5">
    <location>
        <begin position="402"/>
        <end position="403"/>
    </location>
    <ligand>
        <name>S-methyl-5'-thioadenosine</name>
        <dbReference type="ChEBI" id="CHEBI:17509"/>
    </ligand>
</feature>
<evidence type="ECO:0000256" key="1">
    <source>
        <dbReference type="ARBA" id="ARBA00007867"/>
    </source>
</evidence>
<dbReference type="InterPro" id="IPR001045">
    <property type="entry name" value="Spermi_synthase"/>
</dbReference>
<gene>
    <name evidence="5" type="primary">speE</name>
    <name evidence="8" type="ORF">ABVT43_04885</name>
</gene>
<evidence type="ECO:0000256" key="5">
    <source>
        <dbReference type="HAMAP-Rule" id="MF_00198"/>
    </source>
</evidence>
<feature type="transmembrane region" description="Helical" evidence="5">
    <location>
        <begin position="53"/>
        <end position="73"/>
    </location>
</feature>
<proteinExistence type="inferred from homology"/>
<dbReference type="CDD" id="cd02440">
    <property type="entry name" value="AdoMet_MTases"/>
    <property type="match status" value="1"/>
</dbReference>
<organism evidence="8 9">
    <name type="scientific">Aliikangiella maris</name>
    <dbReference type="NCBI Taxonomy" id="3162458"/>
    <lineage>
        <taxon>Bacteria</taxon>
        <taxon>Pseudomonadati</taxon>
        <taxon>Pseudomonadota</taxon>
        <taxon>Gammaproteobacteria</taxon>
        <taxon>Oceanospirillales</taxon>
        <taxon>Pleioneaceae</taxon>
        <taxon>Aliikangiella</taxon>
    </lineage>
</organism>
<feature type="binding site" evidence="5">
    <location>
        <position position="276"/>
    </location>
    <ligand>
        <name>S-methyl-5'-thioadenosine</name>
        <dbReference type="ChEBI" id="CHEBI:17509"/>
    </ligand>
</feature>
<dbReference type="Proteomes" id="UP001548189">
    <property type="component" value="Unassembled WGS sequence"/>
</dbReference>
<reference evidence="8 9" key="1">
    <citation type="submission" date="2024-06" db="EMBL/GenBank/DDBJ databases">
        <authorList>
            <person name="Li F."/>
        </authorList>
    </citation>
    <scope>NUCLEOTIDE SEQUENCE [LARGE SCALE GENOMIC DNA]</scope>
    <source>
        <strain evidence="8 9">GXAS 311</strain>
    </source>
</reference>
<keyword evidence="5" id="KW-1003">Cell membrane</keyword>
<dbReference type="PROSITE" id="PS51006">
    <property type="entry name" value="PABS_2"/>
    <property type="match status" value="1"/>
</dbReference>
<feature type="binding site" evidence="5">
    <location>
        <position position="336"/>
    </location>
    <ligand>
        <name>spermidine</name>
        <dbReference type="ChEBI" id="CHEBI:57834"/>
    </ligand>
</feature>
<dbReference type="GO" id="GO:0004766">
    <property type="term" value="F:spermidine synthase activity"/>
    <property type="evidence" value="ECO:0007669"/>
    <property type="project" value="UniProtKB-EC"/>
</dbReference>
<keyword evidence="2 5" id="KW-0808">Transferase</keyword>
<feature type="transmembrane region" description="Helical" evidence="5">
    <location>
        <begin position="85"/>
        <end position="104"/>
    </location>
</feature>
<dbReference type="SUPFAM" id="SSF53335">
    <property type="entry name" value="S-adenosyl-L-methionine-dependent methyltransferases"/>
    <property type="match status" value="1"/>
</dbReference>
<feature type="transmembrane region" description="Helical" evidence="5">
    <location>
        <begin position="180"/>
        <end position="197"/>
    </location>
</feature>
<feature type="transmembrane region" description="Helical" evidence="5">
    <location>
        <begin position="229"/>
        <end position="248"/>
    </location>
</feature>
<name>A0ABV2BRA7_9GAMM</name>
<dbReference type="RefSeq" id="WP_353874016.1">
    <property type="nucleotide sequence ID" value="NZ_JBEVCJ010000004.1"/>
</dbReference>
<keyword evidence="5" id="KW-0472">Membrane</keyword>
<feature type="binding site" evidence="5">
    <location>
        <position position="355"/>
    </location>
    <ligand>
        <name>S-methyl-5'-thioadenosine</name>
        <dbReference type="ChEBI" id="CHEBI:17509"/>
    </ligand>
</feature>
<dbReference type="Pfam" id="PF01564">
    <property type="entry name" value="Spermine_synth"/>
    <property type="match status" value="1"/>
</dbReference>
<comment type="similarity">
    <text evidence="1 5">Belongs to the spermidine/spermine synthase family.</text>
</comment>
<feature type="transmembrane region" description="Helical" evidence="5">
    <location>
        <begin position="139"/>
        <end position="159"/>
    </location>
</feature>
<comment type="catalytic activity">
    <reaction evidence="5">
        <text>S-adenosyl 3-(methylsulfanyl)propylamine + putrescine = S-methyl-5'-thioadenosine + spermidine + H(+)</text>
        <dbReference type="Rhea" id="RHEA:12721"/>
        <dbReference type="ChEBI" id="CHEBI:15378"/>
        <dbReference type="ChEBI" id="CHEBI:17509"/>
        <dbReference type="ChEBI" id="CHEBI:57443"/>
        <dbReference type="ChEBI" id="CHEBI:57834"/>
        <dbReference type="ChEBI" id="CHEBI:326268"/>
        <dbReference type="EC" id="2.5.1.16"/>
    </reaction>
</comment>
<accession>A0ABV2BRA7</accession>
<evidence type="ECO:0000256" key="4">
    <source>
        <dbReference type="ARBA" id="ARBA00023115"/>
    </source>
</evidence>
<dbReference type="NCBIfam" id="NF002956">
    <property type="entry name" value="PRK03612.1"/>
    <property type="match status" value="1"/>
</dbReference>
<dbReference type="EC" id="2.5.1.16" evidence="5"/>
<comment type="caution">
    <text evidence="5">Lacks conserved residue(s) required for the propagation of feature annotation.</text>
</comment>
<comment type="function">
    <text evidence="5">Catalyzes the irreversible transfer of a propylamine group from the amino donor S-adenosylmethioninamine (decarboxy-AdoMet) to putrescine (1,4-diaminobutane) to yield spermidine.</text>
</comment>
<keyword evidence="4 5" id="KW-0620">Polyamine biosynthesis</keyword>
<dbReference type="InterPro" id="IPR029063">
    <property type="entry name" value="SAM-dependent_MTases_sf"/>
</dbReference>
<feature type="binding site" evidence="5">
    <location>
        <position position="430"/>
    </location>
    <ligand>
        <name>S-methyl-5'-thioadenosine</name>
        <dbReference type="ChEBI" id="CHEBI:17509"/>
    </ligand>
</feature>
<sequence>MNFSIQAKRWRLLGHDIVLLGIMMILAACGLIYEYLLSHYAGRVLGIMESTIYAMIGLMIVAMGIGAWCAKWFKLPFSAFAWLELLVAFLGACSVLIIAAIIALTDRLPGLVADIYNMPPDTVFSGGLFEQLKMLSRTLPYWFGFLLGLLIGMEIPLIAKIREEIYGRHLQNNVGTIYGADYIGAGIGAVIWVKYLLTIDITMAAAATALLNVVAGSIFLIRYWSSVKWARLLIACHIMMLLIIGVVIESGNRWMSDFSNVLYRDKVLYQTQTRFQSITFTQRYIGTDRKPIVDLYLNGRLQFSSLDESIYHAMLVYPAMLASARHEKVLIIGGGDGLALRDVLNWQPEQVTLVDLDEGLVELFSQKYAVHHTEQVNALRAKLMTLNRQAFEDPRVDVIFGDAFIEVERLLEKQQRFDAVIIDLPDPSHPDLNKLYSDYFYARVRQLVSQDGIMVVQSTSPFHAKNAYISIAKTVKQAGFLHVEQYRQNVPTFGEWGWTIASKAGRPVSARIAEVKALPVKSNYVTTDLLTGAFAMPAGFYQDIDVIKVNFLGSGVIYDYHTAAWQRDIGVFAPGNNE</sequence>
<dbReference type="InterPro" id="IPR030374">
    <property type="entry name" value="PABS"/>
</dbReference>
<dbReference type="PANTHER" id="PTHR43317:SF11">
    <property type="entry name" value="POLYAMINE AMINOPROPYLTRANSFERASE 2"/>
    <property type="match status" value="1"/>
</dbReference>
<keyword evidence="9" id="KW-1185">Reference proteome</keyword>
<comment type="pathway">
    <text evidence="5">Amine and polyamine biosynthesis; spermidine biosynthesis; spermidine from putrescine: step 1/1.</text>
</comment>
<dbReference type="Gene3D" id="3.40.50.150">
    <property type="entry name" value="Vaccinia Virus protein VP39"/>
    <property type="match status" value="1"/>
</dbReference>
<feature type="transmembrane region" description="Helical" evidence="5">
    <location>
        <begin position="203"/>
        <end position="222"/>
    </location>
</feature>
<evidence type="ECO:0000313" key="9">
    <source>
        <dbReference type="Proteomes" id="UP001548189"/>
    </source>
</evidence>
<evidence type="ECO:0000256" key="2">
    <source>
        <dbReference type="ARBA" id="ARBA00022679"/>
    </source>
</evidence>
<dbReference type="EMBL" id="JBEVCJ010000004">
    <property type="protein sequence ID" value="MET1254454.1"/>
    <property type="molecule type" value="Genomic_DNA"/>
</dbReference>
<feature type="domain" description="PABS" evidence="7">
    <location>
        <begin position="252"/>
        <end position="503"/>
    </location>
</feature>
<dbReference type="PANTHER" id="PTHR43317">
    <property type="entry name" value="THERMOSPERMINE SYNTHASE ACAULIS5"/>
    <property type="match status" value="1"/>
</dbReference>